<evidence type="ECO:0000313" key="1">
    <source>
        <dbReference type="Proteomes" id="UP000095280"/>
    </source>
</evidence>
<protein>
    <submittedName>
        <fullName evidence="2">Amidase domain-containing protein</fullName>
    </submittedName>
</protein>
<organism evidence="1 2">
    <name type="scientific">Macrostomum lignano</name>
    <dbReference type="NCBI Taxonomy" id="282301"/>
    <lineage>
        <taxon>Eukaryota</taxon>
        <taxon>Metazoa</taxon>
        <taxon>Spiralia</taxon>
        <taxon>Lophotrochozoa</taxon>
        <taxon>Platyhelminthes</taxon>
        <taxon>Rhabditophora</taxon>
        <taxon>Macrostomorpha</taxon>
        <taxon>Macrostomida</taxon>
        <taxon>Macrostomidae</taxon>
        <taxon>Macrostomum</taxon>
    </lineage>
</organism>
<evidence type="ECO:0000313" key="2">
    <source>
        <dbReference type="WBParaSite" id="maker-unitig_26328-snap-gene-0.3-mRNA-1"/>
    </source>
</evidence>
<name>A0A1I8FB53_9PLAT</name>
<dbReference type="WBParaSite" id="maker-unitig_26328-snap-gene-0.3-mRNA-1">
    <property type="protein sequence ID" value="maker-unitig_26328-snap-gene-0.3-mRNA-1"/>
    <property type="gene ID" value="maker-unitig_26328-snap-gene-0.3"/>
</dbReference>
<reference evidence="2" key="1">
    <citation type="submission" date="2016-11" db="UniProtKB">
        <authorList>
            <consortium name="WormBaseParasite"/>
        </authorList>
    </citation>
    <scope>IDENTIFICATION</scope>
</reference>
<proteinExistence type="predicted"/>
<dbReference type="AlphaFoldDB" id="A0A1I8FB53"/>
<accession>A0A1I8FB53</accession>
<sequence>MISKDVQLPTVCQDLDCKAAYLKHLPLASSSHRADGHHPIPPIRHLTEACTRTLDYSLTAKSGDTTVASTPNIGQSGFLMAAPGGTASIGTASNCLQMMPFTRGKPLSFAGPFGLTAILERYSAACPVASSPLETVLHRPDNLDPVTDKTQPMIAVHDIKKIGAVYDESCLVQNYSMGVEWI</sequence>
<dbReference type="Proteomes" id="UP000095280">
    <property type="component" value="Unplaced"/>
</dbReference>
<keyword evidence="1" id="KW-1185">Reference proteome</keyword>